<reference evidence="3 4" key="1">
    <citation type="submission" date="2024-02" db="EMBL/GenBank/DDBJ databases">
        <title>Adaptive strategies in a cosmopolitan and abundant soil bacterium.</title>
        <authorList>
            <person name="Carini P."/>
        </authorList>
    </citation>
    <scope>NUCLEOTIDE SEQUENCE [LARGE SCALE GENOMIC DNA]</scope>
    <source>
        <strain evidence="3 4">AZCC 1608</strain>
    </source>
</reference>
<evidence type="ECO:0000256" key="1">
    <source>
        <dbReference type="SAM" id="MobiDB-lite"/>
    </source>
</evidence>
<dbReference type="Gene3D" id="3.90.226.10">
    <property type="entry name" value="2-enoyl-CoA Hydratase, Chain A, domain 1"/>
    <property type="match status" value="1"/>
</dbReference>
<evidence type="ECO:0000313" key="4">
    <source>
        <dbReference type="Proteomes" id="UP001364224"/>
    </source>
</evidence>
<dbReference type="Proteomes" id="UP001364224">
    <property type="component" value="Unassembled WGS sequence"/>
</dbReference>
<evidence type="ECO:0000313" key="3">
    <source>
        <dbReference type="EMBL" id="MEH2554551.1"/>
    </source>
</evidence>
<organism evidence="3 4">
    <name type="scientific">Bradyrhizobium algeriense</name>
    <dbReference type="NCBI Taxonomy" id="634784"/>
    <lineage>
        <taxon>Bacteria</taxon>
        <taxon>Pseudomonadati</taxon>
        <taxon>Pseudomonadota</taxon>
        <taxon>Alphaproteobacteria</taxon>
        <taxon>Hyphomicrobiales</taxon>
        <taxon>Nitrobacteraceae</taxon>
        <taxon>Bradyrhizobium</taxon>
    </lineage>
</organism>
<feature type="transmembrane region" description="Helical" evidence="2">
    <location>
        <begin position="50"/>
        <end position="69"/>
    </location>
</feature>
<feature type="region of interest" description="Disordered" evidence="1">
    <location>
        <begin position="294"/>
        <end position="346"/>
    </location>
</feature>
<name>A0ABU8B7N1_9BRAD</name>
<evidence type="ECO:0000256" key="2">
    <source>
        <dbReference type="SAM" id="Phobius"/>
    </source>
</evidence>
<dbReference type="EMBL" id="JAZHRV010000001">
    <property type="protein sequence ID" value="MEH2554551.1"/>
    <property type="molecule type" value="Genomic_DNA"/>
</dbReference>
<keyword evidence="2" id="KW-0812">Transmembrane</keyword>
<sequence>MDDTGQDSYRFSHASMTESCRVEVGPLPSLPKGGCLGEGTKLRFARSLKIRGWALLGATAFCLALPGAITTLGNSAHAGGTLEERKQPMHFKWNACQPDCRGWVSAVGIVTSDSPREFDEFAKGRQLAGATIVLDSSGGSVNDSIALGRRFRGLGALTTVGATVRTQAPQGERASVTPEAHCESMCVFLLLSGKTRYVPPGAHVRVHQIWMGDRADDAKAATYTAQDLMIVERDIGRLAKFTFDMGGTGDLLSLALSVPPWEDLHEMSGGELRLTNLVTTDAVADVFPQDNASVPMAEAKPAKPQDRFASSAVEGDAQPQGKSTKTAEAAAPTGGSATAPAPPQQK</sequence>
<keyword evidence="2" id="KW-1133">Transmembrane helix</keyword>
<keyword evidence="4" id="KW-1185">Reference proteome</keyword>
<dbReference type="SUPFAM" id="SSF52096">
    <property type="entry name" value="ClpP/crotonase"/>
    <property type="match status" value="1"/>
</dbReference>
<feature type="compositionally biased region" description="Low complexity" evidence="1">
    <location>
        <begin position="326"/>
        <end position="339"/>
    </location>
</feature>
<accession>A0ABU8B7N1</accession>
<comment type="caution">
    <text evidence="3">The sequence shown here is derived from an EMBL/GenBank/DDBJ whole genome shotgun (WGS) entry which is preliminary data.</text>
</comment>
<gene>
    <name evidence="3" type="ORF">V1286_002080</name>
</gene>
<proteinExistence type="predicted"/>
<keyword evidence="2" id="KW-0472">Membrane</keyword>
<dbReference type="InterPro" id="IPR029045">
    <property type="entry name" value="ClpP/crotonase-like_dom_sf"/>
</dbReference>
<protein>
    <submittedName>
        <fullName evidence="3">Uncharacterized protein</fullName>
    </submittedName>
</protein>